<reference evidence="1" key="1">
    <citation type="submission" date="2020-04" db="EMBL/GenBank/DDBJ databases">
        <title>A chromosome-scale assembly and high-density genetic map of the yellow drum (Nibea albiflora) genome.</title>
        <authorList>
            <person name="Xu D."/>
            <person name="Zhang W."/>
            <person name="Chen R."/>
            <person name="Tan P."/>
            <person name="Wang L."/>
            <person name="Song H."/>
            <person name="Tian L."/>
            <person name="Zhu Q."/>
            <person name="Wang B."/>
        </authorList>
    </citation>
    <scope>NUCLEOTIDE SEQUENCE</scope>
    <source>
        <strain evidence="1">ZJHYS-2018</strain>
    </source>
</reference>
<organism evidence="1 2">
    <name type="scientific">Nibea albiflora</name>
    <name type="common">Yellow drum</name>
    <name type="synonym">Corvina albiflora</name>
    <dbReference type="NCBI Taxonomy" id="240163"/>
    <lineage>
        <taxon>Eukaryota</taxon>
        <taxon>Metazoa</taxon>
        <taxon>Chordata</taxon>
        <taxon>Craniata</taxon>
        <taxon>Vertebrata</taxon>
        <taxon>Euteleostomi</taxon>
        <taxon>Actinopterygii</taxon>
        <taxon>Neopterygii</taxon>
        <taxon>Teleostei</taxon>
        <taxon>Neoteleostei</taxon>
        <taxon>Acanthomorphata</taxon>
        <taxon>Eupercaria</taxon>
        <taxon>Sciaenidae</taxon>
        <taxon>Nibea</taxon>
    </lineage>
</organism>
<keyword evidence="2" id="KW-1185">Reference proteome</keyword>
<proteinExistence type="predicted"/>
<accession>A0ACB7FL04</accession>
<sequence>SLLIRFIPDDVKFEEEPKDVATDVNLTAYTPKLFTSSATTTSKVELTWDETDHDRVTALNRKFNKSELLDMDFNAYLASSSEEEEEDDEDGGFMFGEEESGDNTAGAQQAEEAIVEVEKKPQKGEEKKKKKKSEAQISKYRELLKGIQSKEKKLQEDKNMEMEITWVPGLKETTEQLVKKKLEGKDKLTPWEEFLEKKKDRKKQKKSHRKQGENEDELSEDELPSDVDLNDPFFAEELAATDMKKKQKGKKKTKEEEEERTAEEEEELEKQKAEMALLMEDDVDEAKHKHFNYDKIVEQQNLSKKKRKKLLKKGEESVEDDFQVDVKDPRFQAMFTSHLFNLDPSHPSYKKTKATQSILTEKQRRREEEQRRVEDALSAQQDAPSQGEAAASKREAAGKKRENDSDTQTGEATSKKSMDPSLSLLVKSIKSKTEQFQARKKQKFM</sequence>
<gene>
    <name evidence="1" type="primary">ESF1</name>
    <name evidence="1" type="ORF">GBF38_002992</name>
</gene>
<protein>
    <submittedName>
        <fullName evidence="1">ESF1-like protein</fullName>
    </submittedName>
</protein>
<evidence type="ECO:0000313" key="2">
    <source>
        <dbReference type="Proteomes" id="UP000805704"/>
    </source>
</evidence>
<name>A0ACB7FL04_NIBAL</name>
<dbReference type="EMBL" id="CM024789">
    <property type="protein sequence ID" value="KAG8014503.1"/>
    <property type="molecule type" value="Genomic_DNA"/>
</dbReference>
<feature type="non-terminal residue" evidence="1">
    <location>
        <position position="1"/>
    </location>
</feature>
<dbReference type="Proteomes" id="UP000805704">
    <property type="component" value="Chromosome 1"/>
</dbReference>
<evidence type="ECO:0000313" key="1">
    <source>
        <dbReference type="EMBL" id="KAG8014503.1"/>
    </source>
</evidence>
<comment type="caution">
    <text evidence="1">The sequence shown here is derived from an EMBL/GenBank/DDBJ whole genome shotgun (WGS) entry which is preliminary data.</text>
</comment>